<keyword evidence="3" id="KW-0285">Flavoprotein</keyword>
<keyword evidence="15" id="KW-1133">Transmembrane helix</keyword>
<sequence>MEKEANIEQRFDEEDGYDAVVVGSGYGGSAAAFRMSMAGNGIKVCLVEKGRRWEAHDFPTDSLKIMSAFRMENRNLGVSFGPKDALLQVYEQGDSVAAVACGLGGGSLVNAGVMMPTPVRARRNPKWPKDWEGEWNSCEASAATMLRIQSIPVRFPNAKVVGDIAIGEIEDCSEDSIKLSINFDLQQPPSTQQMGSCLACGNCLAGCPYNAKNSTDKNYILSAIQAGCIVKTECQVQFVVKNLYDNFQEDKTRRKRRRWRVYLNEIDYITSDFVVLSAGVLGSTEILFQSQMRGLRLSETLGSGVSCNGNTVAYLAGSPAPLNAYGLDGKQLPKKIFQERPGPAISSSYTSSLGFTIQTAVLPTAYPFLLFKGIITYGWPNGFWFLHGIIDKLKHVMGFKSSQAMVLNAMGYDESDGKIMFKKDTYKIHFTPPQDPLFLRKIKAFQKLTKKLGGILFMSRYRSTSVHLLGGCNASSDPSHGVCNSKGQVFDTEAPATVHPGLYVCDASLIPCSVGINPSLTIAAAAEHVSRYLVKDVLEYKSKRDVPILVKTVDQHSCLTTDKNLRSCHTPIVVFKETLKGYIGGMPCTAYLKMKMNSQNQTDFDEGNPVNGESHPFLRGKVGGYVVFKSIEKDELHVIDGEIDLCEVDYRTPYTQYMHYRLLLAASSGSRYILEGKKIMHPFLFALYAWRETTTLHVTFKKLAGNKSQDEMINLIGEFRISMIELLKIFVSIEGNKRWFIYHLSHTLLRTYILQIPRGSHKDCSLSHSYQNPYPDSTLHEIKTEDGYIISCRQWKCNQAAQRSKGEKQPKLVLLLNGHSAESFWLPTEPNDIVRTLLEEGYEAWLLQSRLDPLNPANNSTIEDIGKFDIPAAITKILELHGESTKFHVVAHCVGGLAIHMALLGGHVSATHIASLSCTNSSMYFKLNALARLKMWLPVVPVSMAILGKNKVLPLLKTEKISWRHRLLKCIARLIPRYERCTCNECEVISGIFGNAFWHQNVSPTMHSWLNMQSSTRLPMSTFPHLRKICKAGFIVDSNGKNSYLIHPERMEVSTLYISGGRNILVTPETSFLANKYMKLHQPGLRHERVVVDGFGHSDLLIGEESYKKVFPHILSHIRLAEQGENLVMNSGKKCNEEALAWADDPYGEDRGFGKTSFLANKYMKLHQPGLRHERVVVEGFGHSDLLIGEESHKKVFPHILSYIRLAEQGENVVMSSGKKCNEEALAWADDPYGEDTGIGSLFSPSLIVFLMLLWLLVLISLFI</sequence>
<dbReference type="GO" id="GO:0008203">
    <property type="term" value="P:cholesterol metabolic process"/>
    <property type="evidence" value="ECO:0007669"/>
    <property type="project" value="UniProtKB-KW"/>
</dbReference>
<keyword evidence="15" id="KW-0812">Transmembrane</keyword>
<dbReference type="InterPro" id="IPR017900">
    <property type="entry name" value="4Fe4S_Fe_S_CS"/>
</dbReference>
<feature type="transmembrane region" description="Helical" evidence="15">
    <location>
        <begin position="1242"/>
        <end position="1263"/>
    </location>
</feature>
<comment type="cofactor">
    <cofactor evidence="1">
        <name>FAD</name>
        <dbReference type="ChEBI" id="CHEBI:57692"/>
    </cofactor>
</comment>
<dbReference type="EC" id="5.3.3.1" evidence="10"/>
<keyword evidence="5" id="KW-0560">Oxidoreductase</keyword>
<dbReference type="Pfam" id="PF00732">
    <property type="entry name" value="GMC_oxred_N"/>
    <property type="match status" value="1"/>
</dbReference>
<dbReference type="InterPro" id="IPR017896">
    <property type="entry name" value="4Fe4S_Fe-S-bd"/>
</dbReference>
<comment type="pathway">
    <text evidence="11">Steroid metabolism; cholesterol degradation.</text>
</comment>
<evidence type="ECO:0000256" key="9">
    <source>
        <dbReference type="ARBA" id="ARBA00023235"/>
    </source>
</evidence>
<dbReference type="InterPro" id="IPR036188">
    <property type="entry name" value="FAD/NAD-bd_sf"/>
</dbReference>
<evidence type="ECO:0000256" key="10">
    <source>
        <dbReference type="ARBA" id="ARBA00038856"/>
    </source>
</evidence>
<dbReference type="Pfam" id="PF05199">
    <property type="entry name" value="GMC_oxred_C"/>
    <property type="match status" value="1"/>
</dbReference>
<evidence type="ECO:0000256" key="15">
    <source>
        <dbReference type="SAM" id="Phobius"/>
    </source>
</evidence>
<dbReference type="InterPro" id="IPR029058">
    <property type="entry name" value="AB_hydrolase_fold"/>
</dbReference>
<dbReference type="Proteomes" id="UP001168877">
    <property type="component" value="Unassembled WGS sequence"/>
</dbReference>
<dbReference type="AlphaFoldDB" id="A0AA39RYV3"/>
<keyword evidence="4" id="KW-0274">FAD</keyword>
<dbReference type="InterPro" id="IPR000172">
    <property type="entry name" value="GMC_OxRdtase_N"/>
</dbReference>
<gene>
    <name evidence="17" type="ORF">LWI29_024443</name>
</gene>
<evidence type="ECO:0000313" key="17">
    <source>
        <dbReference type="EMBL" id="KAK0585187.1"/>
    </source>
</evidence>
<dbReference type="GO" id="GO:0016995">
    <property type="term" value="F:cholesterol oxidase activity"/>
    <property type="evidence" value="ECO:0007669"/>
    <property type="project" value="UniProtKB-EC"/>
</dbReference>
<evidence type="ECO:0000256" key="8">
    <source>
        <dbReference type="ARBA" id="ARBA00023221"/>
    </source>
</evidence>
<proteinExistence type="predicted"/>
<keyword evidence="9" id="KW-0413">Isomerase</keyword>
<reference evidence="17" key="2">
    <citation type="submission" date="2023-06" db="EMBL/GenBank/DDBJ databases">
        <authorList>
            <person name="Swenson N.G."/>
            <person name="Wegrzyn J.L."/>
            <person name="Mcevoy S.L."/>
        </authorList>
    </citation>
    <scope>NUCLEOTIDE SEQUENCE</scope>
    <source>
        <strain evidence="17">NS2018</strain>
        <tissue evidence="17">Leaf</tissue>
    </source>
</reference>
<dbReference type="EMBL" id="JAUESC010000383">
    <property type="protein sequence ID" value="KAK0585187.1"/>
    <property type="molecule type" value="Genomic_DNA"/>
</dbReference>
<evidence type="ECO:0000256" key="14">
    <source>
        <dbReference type="ARBA" id="ARBA00049778"/>
    </source>
</evidence>
<dbReference type="PANTHER" id="PTHR47470">
    <property type="entry name" value="CHOLESTEROL OXIDASE"/>
    <property type="match status" value="1"/>
</dbReference>
<keyword evidence="8" id="KW-0753">Steroid metabolism</keyword>
<keyword evidence="7" id="KW-1207">Sterol metabolism</keyword>
<evidence type="ECO:0000313" key="18">
    <source>
        <dbReference type="Proteomes" id="UP001168877"/>
    </source>
</evidence>
<organism evidence="17 18">
    <name type="scientific">Acer saccharum</name>
    <name type="common">Sugar maple</name>
    <dbReference type="NCBI Taxonomy" id="4024"/>
    <lineage>
        <taxon>Eukaryota</taxon>
        <taxon>Viridiplantae</taxon>
        <taxon>Streptophyta</taxon>
        <taxon>Embryophyta</taxon>
        <taxon>Tracheophyta</taxon>
        <taxon>Spermatophyta</taxon>
        <taxon>Magnoliopsida</taxon>
        <taxon>eudicotyledons</taxon>
        <taxon>Gunneridae</taxon>
        <taxon>Pentapetalae</taxon>
        <taxon>rosids</taxon>
        <taxon>malvids</taxon>
        <taxon>Sapindales</taxon>
        <taxon>Sapindaceae</taxon>
        <taxon>Hippocastanoideae</taxon>
        <taxon>Acereae</taxon>
        <taxon>Acer</taxon>
    </lineage>
</organism>
<dbReference type="PROSITE" id="PS00198">
    <property type="entry name" value="4FE4S_FER_1"/>
    <property type="match status" value="1"/>
</dbReference>
<dbReference type="InterPro" id="IPR007867">
    <property type="entry name" value="GMC_OxRtase_C"/>
</dbReference>
<dbReference type="GO" id="GO:0050660">
    <property type="term" value="F:flavin adenine dinucleotide binding"/>
    <property type="evidence" value="ECO:0007669"/>
    <property type="project" value="InterPro"/>
</dbReference>
<dbReference type="GO" id="GO:0004769">
    <property type="term" value="F:steroid Delta-isomerase activity"/>
    <property type="evidence" value="ECO:0007669"/>
    <property type="project" value="UniProtKB-EC"/>
</dbReference>
<dbReference type="PROSITE" id="PS51379">
    <property type="entry name" value="4FE4S_FER_2"/>
    <property type="match status" value="1"/>
</dbReference>
<keyword evidence="18" id="KW-1185">Reference proteome</keyword>
<evidence type="ECO:0000256" key="3">
    <source>
        <dbReference type="ARBA" id="ARBA00022630"/>
    </source>
</evidence>
<reference evidence="17" key="1">
    <citation type="journal article" date="2022" name="Plant J.">
        <title>Strategies of tolerance reflected in two North American maple genomes.</title>
        <authorList>
            <person name="McEvoy S.L."/>
            <person name="Sezen U.U."/>
            <person name="Trouern-Trend A."/>
            <person name="McMahon S.M."/>
            <person name="Schaberg P.G."/>
            <person name="Yang J."/>
            <person name="Wegrzyn J.L."/>
            <person name="Swenson N.G."/>
        </authorList>
    </citation>
    <scope>NUCLEOTIDE SEQUENCE</scope>
    <source>
        <strain evidence="17">NS2018</strain>
    </source>
</reference>
<evidence type="ECO:0000256" key="13">
    <source>
        <dbReference type="ARBA" id="ARBA00049744"/>
    </source>
</evidence>
<name>A0AA39RYV3_ACESA</name>
<dbReference type="EC" id="1.1.3.6" evidence="12"/>
<evidence type="ECO:0000256" key="1">
    <source>
        <dbReference type="ARBA" id="ARBA00001974"/>
    </source>
</evidence>
<accession>A0AA39RYV3</accession>
<evidence type="ECO:0000256" key="6">
    <source>
        <dbReference type="ARBA" id="ARBA00023098"/>
    </source>
</evidence>
<dbReference type="Gene3D" id="3.30.410.10">
    <property type="entry name" value="Cholesterol Oxidase, domain 2"/>
    <property type="match status" value="2"/>
</dbReference>
<dbReference type="Gene3D" id="3.40.50.1820">
    <property type="entry name" value="alpha/beta hydrolase"/>
    <property type="match status" value="1"/>
</dbReference>
<evidence type="ECO:0000256" key="5">
    <source>
        <dbReference type="ARBA" id="ARBA00023002"/>
    </source>
</evidence>
<feature type="domain" description="4Fe-4S ferredoxin-type" evidence="16">
    <location>
        <begin position="187"/>
        <end position="217"/>
    </location>
</feature>
<evidence type="ECO:0000259" key="16">
    <source>
        <dbReference type="PROSITE" id="PS51379"/>
    </source>
</evidence>
<keyword evidence="15" id="KW-0472">Membrane</keyword>
<evidence type="ECO:0000256" key="7">
    <source>
        <dbReference type="ARBA" id="ARBA00023166"/>
    </source>
</evidence>
<dbReference type="InterPro" id="IPR052542">
    <property type="entry name" value="Cholesterol_Oxidase"/>
</dbReference>
<evidence type="ECO:0000256" key="4">
    <source>
        <dbReference type="ARBA" id="ARBA00022827"/>
    </source>
</evidence>
<evidence type="ECO:0000256" key="11">
    <source>
        <dbReference type="ARBA" id="ARBA00049645"/>
    </source>
</evidence>
<keyword evidence="2" id="KW-0153">Cholesterol metabolism</keyword>
<evidence type="ECO:0000256" key="2">
    <source>
        <dbReference type="ARBA" id="ARBA00022548"/>
    </source>
</evidence>
<keyword evidence="6" id="KW-0443">Lipid metabolism</keyword>
<comment type="caution">
    <text evidence="17">The sequence shown here is derived from an EMBL/GenBank/DDBJ whole genome shotgun (WGS) entry which is preliminary data.</text>
</comment>
<evidence type="ECO:0000256" key="12">
    <source>
        <dbReference type="ARBA" id="ARBA00049723"/>
    </source>
</evidence>
<dbReference type="Gene3D" id="3.50.50.60">
    <property type="entry name" value="FAD/NAD(P)-binding domain"/>
    <property type="match status" value="2"/>
</dbReference>
<dbReference type="SUPFAM" id="SSF53474">
    <property type="entry name" value="alpha/beta-Hydrolases"/>
    <property type="match status" value="1"/>
</dbReference>
<dbReference type="PANTHER" id="PTHR47470:SF1">
    <property type="entry name" value="FAD-DEPENDENT OXIDOREDUCTASE 2 FAD BINDING DOMAIN-CONTAINING PROTEIN"/>
    <property type="match status" value="1"/>
</dbReference>
<dbReference type="SUPFAM" id="SSF51905">
    <property type="entry name" value="FAD/NAD(P)-binding domain"/>
    <property type="match status" value="1"/>
</dbReference>
<protein>
    <recommendedName>
        <fullName evidence="13">Cholesterol oxidase</fullName>
        <ecNumber evidence="12">1.1.3.6</ecNumber>
        <ecNumber evidence="10">5.3.3.1</ecNumber>
    </recommendedName>
    <alternativeName>
        <fullName evidence="14">Cholesterol isomerase</fullName>
    </alternativeName>
</protein>